<evidence type="ECO:0000256" key="2">
    <source>
        <dbReference type="ARBA" id="ARBA00022448"/>
    </source>
</evidence>
<dbReference type="Gene3D" id="2.70.50.60">
    <property type="entry name" value="abc- transporter (atp binding component) like domain"/>
    <property type="match status" value="1"/>
</dbReference>
<dbReference type="Proteomes" id="UP000006253">
    <property type="component" value="Unassembled WGS sequence"/>
</dbReference>
<dbReference type="Gene3D" id="3.40.50.300">
    <property type="entry name" value="P-loop containing nucleotide triphosphate hydrolases"/>
    <property type="match status" value="1"/>
</dbReference>
<evidence type="ECO:0000256" key="1">
    <source>
        <dbReference type="ARBA" id="ARBA00005417"/>
    </source>
</evidence>
<evidence type="ECO:0000313" key="7">
    <source>
        <dbReference type="Proteomes" id="UP000006253"/>
    </source>
</evidence>
<dbReference type="CDD" id="cd03220">
    <property type="entry name" value="ABC_KpsT_Wzt"/>
    <property type="match status" value="1"/>
</dbReference>
<dbReference type="InterPro" id="IPR015860">
    <property type="entry name" value="ABC_transpr_TagH-like"/>
</dbReference>
<dbReference type="InterPro" id="IPR050683">
    <property type="entry name" value="Bact_Polysacc_Export_ATP-bd"/>
</dbReference>
<dbReference type="PROSITE" id="PS50893">
    <property type="entry name" value="ABC_TRANSPORTER_2"/>
    <property type="match status" value="1"/>
</dbReference>
<dbReference type="InterPro" id="IPR003439">
    <property type="entry name" value="ABC_transporter-like_ATP-bd"/>
</dbReference>
<protein>
    <submittedName>
        <fullName evidence="6">ABC transporter, ATP-binding protein</fullName>
    </submittedName>
</protein>
<dbReference type="Pfam" id="PF14524">
    <property type="entry name" value="Wzt_C"/>
    <property type="match status" value="1"/>
</dbReference>
<name>A0A0E2AY99_9LEPT</name>
<dbReference type="Pfam" id="PF00005">
    <property type="entry name" value="ABC_tran"/>
    <property type="match status" value="1"/>
</dbReference>
<evidence type="ECO:0000313" key="6">
    <source>
        <dbReference type="EMBL" id="EKO13907.1"/>
    </source>
</evidence>
<proteinExistence type="inferred from homology"/>
<dbReference type="SMART" id="SM00382">
    <property type="entry name" value="AAA"/>
    <property type="match status" value="1"/>
</dbReference>
<dbReference type="GO" id="GO:0005524">
    <property type="term" value="F:ATP binding"/>
    <property type="evidence" value="ECO:0007669"/>
    <property type="project" value="UniProtKB-KW"/>
</dbReference>
<comment type="similarity">
    <text evidence="1">Belongs to the ABC transporter superfamily.</text>
</comment>
<keyword evidence="3" id="KW-0547">Nucleotide-binding</keyword>
<dbReference type="RefSeq" id="WP_004766793.1">
    <property type="nucleotide sequence ID" value="NZ_AHMY02000066.1"/>
</dbReference>
<dbReference type="InterPro" id="IPR027417">
    <property type="entry name" value="P-loop_NTPase"/>
</dbReference>
<sequence length="432" mass="47930">MSLKVENLNKVYFGFSGPFQRILNVLSLGFLGNDVKYDALKNVSFEVCSGEIVGLIGRNGAGKSTLLKVLTGVSSYSSGKILKTGSIRSILELGVGFNPELSGEENLYYNGLVWGLNPNEIRSSMDEIFEFSGLTEFKNIPIKQYSSGMVMRLGFALATFSRPDILIVDEALAVGDASFQQKCLRRFRSFQEQGTMTLIVSHDLELLKSVCSRVLILEKGKLVFNGDPVKGFREYMQIIASSGTEQETIFPVQKDSIVESLSVDLDLVGLYLKNSPPQDIQQVPGRINRSGAEEDLKYKVRANSKIFPVGCEVEISIHVIFKNEIPDLTVGFHIDDSRGIRVFGTNTFHLGNSLKNIRAGESVTAKFRLPLNFSAGKYSLGIALHEGDNHVGNNYLWKDGILSFELERLDLPKFEGVVWLPVESNLQKDTFD</sequence>
<evidence type="ECO:0000256" key="4">
    <source>
        <dbReference type="ARBA" id="ARBA00022840"/>
    </source>
</evidence>
<comment type="caution">
    <text evidence="6">The sequence shown here is derived from an EMBL/GenBank/DDBJ whole genome shotgun (WGS) entry which is preliminary data.</text>
</comment>
<dbReference type="InterPro" id="IPR003593">
    <property type="entry name" value="AAA+_ATPase"/>
</dbReference>
<keyword evidence="4 6" id="KW-0067">ATP-binding</keyword>
<dbReference type="CDD" id="cd10147">
    <property type="entry name" value="Wzt_C-like"/>
    <property type="match status" value="1"/>
</dbReference>
<dbReference type="GO" id="GO:0016020">
    <property type="term" value="C:membrane"/>
    <property type="evidence" value="ECO:0007669"/>
    <property type="project" value="InterPro"/>
</dbReference>
<evidence type="ECO:0000256" key="3">
    <source>
        <dbReference type="ARBA" id="ARBA00022741"/>
    </source>
</evidence>
<feature type="domain" description="ABC transporter" evidence="5">
    <location>
        <begin position="23"/>
        <end position="244"/>
    </location>
</feature>
<dbReference type="SUPFAM" id="SSF52540">
    <property type="entry name" value="P-loop containing nucleoside triphosphate hydrolases"/>
    <property type="match status" value="1"/>
</dbReference>
<keyword evidence="2" id="KW-0813">Transport</keyword>
<reference evidence="6 7" key="1">
    <citation type="submission" date="2012-10" db="EMBL/GenBank/DDBJ databases">
        <authorList>
            <person name="Harkins D.M."/>
            <person name="Durkin A.S."/>
            <person name="Brinkac L.M."/>
            <person name="Selengut J.D."/>
            <person name="Sanka R."/>
            <person name="DePew J."/>
            <person name="Purushe J."/>
            <person name="Peacock S.J."/>
            <person name="Thaipadungpanit J."/>
            <person name="Wuthiekanun V.W."/>
            <person name="Day N.P."/>
            <person name="Vinetz J.M."/>
            <person name="Sutton G.G."/>
            <person name="Nelson W.C."/>
            <person name="Fouts D.E."/>
        </authorList>
    </citation>
    <scope>NUCLEOTIDE SEQUENCE [LARGE SCALE GENOMIC DNA]</scope>
    <source>
        <strain evidence="6 7">H1</strain>
    </source>
</reference>
<gene>
    <name evidence="6" type="ORF">LEP1GSC081_0239</name>
</gene>
<dbReference type="EMBL" id="AHMY02000066">
    <property type="protein sequence ID" value="EKO13907.1"/>
    <property type="molecule type" value="Genomic_DNA"/>
</dbReference>
<dbReference type="InterPro" id="IPR029439">
    <property type="entry name" value="Wzt_C"/>
</dbReference>
<accession>A0A0E2AY99</accession>
<dbReference type="GO" id="GO:0140359">
    <property type="term" value="F:ABC-type transporter activity"/>
    <property type="evidence" value="ECO:0007669"/>
    <property type="project" value="InterPro"/>
</dbReference>
<evidence type="ECO:0000259" key="5">
    <source>
        <dbReference type="PROSITE" id="PS50893"/>
    </source>
</evidence>
<dbReference type="GO" id="GO:0016887">
    <property type="term" value="F:ATP hydrolysis activity"/>
    <property type="evidence" value="ECO:0007669"/>
    <property type="project" value="InterPro"/>
</dbReference>
<organism evidence="6 7">
    <name type="scientific">Leptospira kirschneri str. H1</name>
    <dbReference type="NCBI Taxonomy" id="1049966"/>
    <lineage>
        <taxon>Bacteria</taxon>
        <taxon>Pseudomonadati</taxon>
        <taxon>Spirochaetota</taxon>
        <taxon>Spirochaetia</taxon>
        <taxon>Leptospirales</taxon>
        <taxon>Leptospiraceae</taxon>
        <taxon>Leptospira</taxon>
    </lineage>
</organism>
<dbReference type="PANTHER" id="PTHR46743">
    <property type="entry name" value="TEICHOIC ACIDS EXPORT ATP-BINDING PROTEIN TAGH"/>
    <property type="match status" value="1"/>
</dbReference>
<dbReference type="AlphaFoldDB" id="A0A0E2AY99"/>
<dbReference type="PANTHER" id="PTHR46743:SF2">
    <property type="entry name" value="TEICHOIC ACIDS EXPORT ATP-BINDING PROTEIN TAGH"/>
    <property type="match status" value="1"/>
</dbReference>